<keyword evidence="2" id="KW-1185">Reference proteome</keyword>
<gene>
    <name evidence="1" type="ORF">JO379_000776</name>
</gene>
<proteinExistence type="predicted"/>
<sequence length="29" mass="3119">MSAVIQHRPRAAILDVHHAVVRSALTTPA</sequence>
<organism evidence="1 2">
    <name type="scientific">Streptomyces syringium</name>
    <dbReference type="NCBI Taxonomy" id="76729"/>
    <lineage>
        <taxon>Bacteria</taxon>
        <taxon>Bacillati</taxon>
        <taxon>Actinomycetota</taxon>
        <taxon>Actinomycetes</taxon>
        <taxon>Kitasatosporales</taxon>
        <taxon>Streptomycetaceae</taxon>
        <taxon>Streptomyces</taxon>
    </lineage>
</organism>
<accession>A0ABS4XYJ7</accession>
<dbReference type="Proteomes" id="UP001519291">
    <property type="component" value="Unassembled WGS sequence"/>
</dbReference>
<evidence type="ECO:0000313" key="1">
    <source>
        <dbReference type="EMBL" id="MBP2401307.1"/>
    </source>
</evidence>
<dbReference type="EMBL" id="JAGIOH010000001">
    <property type="protein sequence ID" value="MBP2401307.1"/>
    <property type="molecule type" value="Genomic_DNA"/>
</dbReference>
<name>A0ABS4XYJ7_9ACTN</name>
<comment type="caution">
    <text evidence="1">The sequence shown here is derived from an EMBL/GenBank/DDBJ whole genome shotgun (WGS) entry which is preliminary data.</text>
</comment>
<reference evidence="1 2" key="1">
    <citation type="submission" date="2021-03" db="EMBL/GenBank/DDBJ databases">
        <title>Sequencing the genomes of 1000 actinobacteria strains.</title>
        <authorList>
            <person name="Klenk H.-P."/>
        </authorList>
    </citation>
    <scope>NUCLEOTIDE SEQUENCE [LARGE SCALE GENOMIC DNA]</scope>
    <source>
        <strain evidence="1 2">DSM 41480</strain>
    </source>
</reference>
<evidence type="ECO:0000313" key="2">
    <source>
        <dbReference type="Proteomes" id="UP001519291"/>
    </source>
</evidence>
<protein>
    <submittedName>
        <fullName evidence="1">Uncharacterized protein</fullName>
    </submittedName>
</protein>